<sequence length="203" mass="23919">MRRFLVKRARTENMNDVQPEVEVEQRTENVNDAQPEIEVEPPAPNVANEFNPNAIERDPGKRKQICEYPPDIQDQVRRAYILKGPMQPDLNKYHRTEFGSSRSSRAFSKSWYKMYDWIEYSEWKNAAYCFYCFLFKQPGRAEHFGYEVFTKEGFTDWKHASKGFKDHIGGHGSRHNSCVKHYDDYNNQRQSVASNFARSSKES</sequence>
<evidence type="ECO:0000256" key="1">
    <source>
        <dbReference type="SAM" id="MobiDB-lite"/>
    </source>
</evidence>
<dbReference type="Proteomes" id="UP000015106">
    <property type="component" value="Unassembled WGS sequence"/>
</dbReference>
<evidence type="ECO:0000313" key="3">
    <source>
        <dbReference type="EnsemblPlants" id="TuG1812S0003370200.01.T01.s_cds3854"/>
    </source>
</evidence>
<dbReference type="SMART" id="SM00597">
    <property type="entry name" value="ZnF_TTF"/>
    <property type="match status" value="1"/>
</dbReference>
<proteinExistence type="predicted"/>
<reference evidence="4" key="1">
    <citation type="journal article" date="2013" name="Nature">
        <title>Draft genome of the wheat A-genome progenitor Triticum urartu.</title>
        <authorList>
            <person name="Ling H.Q."/>
            <person name="Zhao S."/>
            <person name="Liu D."/>
            <person name="Wang J."/>
            <person name="Sun H."/>
            <person name="Zhang C."/>
            <person name="Fan H."/>
            <person name="Li D."/>
            <person name="Dong L."/>
            <person name="Tao Y."/>
            <person name="Gao C."/>
            <person name="Wu H."/>
            <person name="Li Y."/>
            <person name="Cui Y."/>
            <person name="Guo X."/>
            <person name="Zheng S."/>
            <person name="Wang B."/>
            <person name="Yu K."/>
            <person name="Liang Q."/>
            <person name="Yang W."/>
            <person name="Lou X."/>
            <person name="Chen J."/>
            <person name="Feng M."/>
            <person name="Jian J."/>
            <person name="Zhang X."/>
            <person name="Luo G."/>
            <person name="Jiang Y."/>
            <person name="Liu J."/>
            <person name="Wang Z."/>
            <person name="Sha Y."/>
            <person name="Zhang B."/>
            <person name="Wu H."/>
            <person name="Tang D."/>
            <person name="Shen Q."/>
            <person name="Xue P."/>
            <person name="Zou S."/>
            <person name="Wang X."/>
            <person name="Liu X."/>
            <person name="Wang F."/>
            <person name="Yang Y."/>
            <person name="An X."/>
            <person name="Dong Z."/>
            <person name="Zhang K."/>
            <person name="Zhang X."/>
            <person name="Luo M.C."/>
            <person name="Dvorak J."/>
            <person name="Tong Y."/>
            <person name="Wang J."/>
            <person name="Yang H."/>
            <person name="Li Z."/>
            <person name="Wang D."/>
            <person name="Zhang A."/>
            <person name="Wang J."/>
        </authorList>
    </citation>
    <scope>NUCLEOTIDE SEQUENCE</scope>
    <source>
        <strain evidence="4">cv. G1812</strain>
    </source>
</reference>
<dbReference type="PANTHER" id="PTHR45749:SF25">
    <property type="entry name" value="TTF-TYPE DOMAIN-CONTAINING PROTEIN"/>
    <property type="match status" value="1"/>
</dbReference>
<keyword evidence="4" id="KW-1185">Reference proteome</keyword>
<dbReference type="InterPro" id="IPR006580">
    <property type="entry name" value="Znf_TTF"/>
</dbReference>
<organism evidence="3 4">
    <name type="scientific">Triticum urartu</name>
    <name type="common">Red wild einkorn</name>
    <name type="synonym">Crithodium urartu</name>
    <dbReference type="NCBI Taxonomy" id="4572"/>
    <lineage>
        <taxon>Eukaryota</taxon>
        <taxon>Viridiplantae</taxon>
        <taxon>Streptophyta</taxon>
        <taxon>Embryophyta</taxon>
        <taxon>Tracheophyta</taxon>
        <taxon>Spermatophyta</taxon>
        <taxon>Magnoliopsida</taxon>
        <taxon>Liliopsida</taxon>
        <taxon>Poales</taxon>
        <taxon>Poaceae</taxon>
        <taxon>BOP clade</taxon>
        <taxon>Pooideae</taxon>
        <taxon>Triticodae</taxon>
        <taxon>Triticeae</taxon>
        <taxon>Triticinae</taxon>
        <taxon>Triticum</taxon>
    </lineage>
</organism>
<feature type="domain" description="TTF-type" evidence="2">
    <location>
        <begin position="103"/>
        <end position="198"/>
    </location>
</feature>
<dbReference type="AlphaFoldDB" id="A0A8R7VFV7"/>
<evidence type="ECO:0000313" key="4">
    <source>
        <dbReference type="Proteomes" id="UP000015106"/>
    </source>
</evidence>
<protein>
    <recommendedName>
        <fullName evidence="2">TTF-type domain-containing protein</fullName>
    </recommendedName>
</protein>
<feature type="region of interest" description="Disordered" evidence="1">
    <location>
        <begin position="20"/>
        <end position="48"/>
    </location>
</feature>
<dbReference type="EnsemblPlants" id="TuG1812S0003370200.01.T01">
    <property type="protein sequence ID" value="TuG1812S0003370200.01.T01.s_cds3854"/>
    <property type="gene ID" value="TuG1812S0003370200.01"/>
</dbReference>
<name>A0A8R7VFV7_TRIUA</name>
<dbReference type="Gramene" id="TuG1812S0003370200.01.T01">
    <property type="protein sequence ID" value="TuG1812S0003370200.01.T01.s_cds3854"/>
    <property type="gene ID" value="TuG1812S0003370200.01"/>
</dbReference>
<dbReference type="PANTHER" id="PTHR45749">
    <property type="match status" value="1"/>
</dbReference>
<reference evidence="3" key="2">
    <citation type="submission" date="2022-06" db="UniProtKB">
        <authorList>
            <consortium name="EnsemblPlants"/>
        </authorList>
    </citation>
    <scope>IDENTIFICATION</scope>
</reference>
<accession>A0A8R7VFV7</accession>
<evidence type="ECO:0000259" key="2">
    <source>
        <dbReference type="SMART" id="SM00597"/>
    </source>
</evidence>